<evidence type="ECO:0000313" key="2">
    <source>
        <dbReference type="EMBL" id="EJT79535.1"/>
    </source>
</evidence>
<keyword evidence="4" id="KW-1185">Reference proteome</keyword>
<evidence type="ECO:0000313" key="4">
    <source>
        <dbReference type="Proteomes" id="UP000006039"/>
    </source>
</evidence>
<name>J3NTM0_GAET3</name>
<reference evidence="3" key="4">
    <citation type="journal article" date="2015" name="G3 (Bethesda)">
        <title>Genome sequences of three phytopathogenic species of the Magnaporthaceae family of fungi.</title>
        <authorList>
            <person name="Okagaki L.H."/>
            <person name="Nunes C.C."/>
            <person name="Sailsbery J."/>
            <person name="Clay B."/>
            <person name="Brown D."/>
            <person name="John T."/>
            <person name="Oh Y."/>
            <person name="Young N."/>
            <person name="Fitzgerald M."/>
            <person name="Haas B.J."/>
            <person name="Zeng Q."/>
            <person name="Young S."/>
            <person name="Adiconis X."/>
            <person name="Fan L."/>
            <person name="Levin J.Z."/>
            <person name="Mitchell T.K."/>
            <person name="Okubara P.A."/>
            <person name="Farman M.L."/>
            <person name="Kohn L.M."/>
            <person name="Birren B."/>
            <person name="Ma L.-J."/>
            <person name="Dean R.A."/>
        </authorList>
    </citation>
    <scope>NUCLEOTIDE SEQUENCE</scope>
    <source>
        <strain evidence="3">R3-111a-1</strain>
    </source>
</reference>
<protein>
    <submittedName>
        <fullName evidence="2 3">Uncharacterized protein</fullName>
    </submittedName>
</protein>
<reference evidence="2" key="3">
    <citation type="submission" date="2010-09" db="EMBL/GenBank/DDBJ databases">
        <title>Annotation of Gaeumannomyces graminis var. tritici R3-111a-1.</title>
        <authorList>
            <consortium name="The Broad Institute Genome Sequencing Platform"/>
            <person name="Ma L.-J."/>
            <person name="Dead R."/>
            <person name="Young S.K."/>
            <person name="Zeng Q."/>
            <person name="Gargeya S."/>
            <person name="Fitzgerald M."/>
            <person name="Haas B."/>
            <person name="Abouelleil A."/>
            <person name="Alvarado L."/>
            <person name="Arachchi H.M."/>
            <person name="Berlin A."/>
            <person name="Brown A."/>
            <person name="Chapman S.B."/>
            <person name="Chen Z."/>
            <person name="Dunbar C."/>
            <person name="Freedman E."/>
            <person name="Gearin G."/>
            <person name="Gellesch M."/>
            <person name="Goldberg J."/>
            <person name="Griggs A."/>
            <person name="Gujja S."/>
            <person name="Heiman D."/>
            <person name="Howarth C."/>
            <person name="Larson L."/>
            <person name="Lui A."/>
            <person name="MacDonald P.J.P."/>
            <person name="Mehta T."/>
            <person name="Montmayeur A."/>
            <person name="Murphy C."/>
            <person name="Neiman D."/>
            <person name="Pearson M."/>
            <person name="Priest M."/>
            <person name="Roberts A."/>
            <person name="Saif S."/>
            <person name="Shea T."/>
            <person name="Shenoy N."/>
            <person name="Sisk P."/>
            <person name="Stolte C."/>
            <person name="Sykes S."/>
            <person name="Yandava C."/>
            <person name="Wortman J."/>
            <person name="Nusbaum C."/>
            <person name="Birren B."/>
        </authorList>
    </citation>
    <scope>NUCLEOTIDE SEQUENCE</scope>
    <source>
        <strain evidence="2">R3-111a-1</strain>
    </source>
</reference>
<reference evidence="4" key="1">
    <citation type="submission" date="2010-07" db="EMBL/GenBank/DDBJ databases">
        <title>The genome sequence of Gaeumannomyces graminis var. tritici strain R3-111a-1.</title>
        <authorList>
            <consortium name="The Broad Institute Genome Sequencing Platform"/>
            <person name="Ma L.-J."/>
            <person name="Dead R."/>
            <person name="Young S."/>
            <person name="Zeng Q."/>
            <person name="Koehrsen M."/>
            <person name="Alvarado L."/>
            <person name="Berlin A."/>
            <person name="Chapman S.B."/>
            <person name="Chen Z."/>
            <person name="Freedman E."/>
            <person name="Gellesch M."/>
            <person name="Goldberg J."/>
            <person name="Griggs A."/>
            <person name="Gujja S."/>
            <person name="Heilman E.R."/>
            <person name="Heiman D."/>
            <person name="Hepburn T."/>
            <person name="Howarth C."/>
            <person name="Jen D."/>
            <person name="Larson L."/>
            <person name="Mehta T."/>
            <person name="Neiman D."/>
            <person name="Pearson M."/>
            <person name="Roberts A."/>
            <person name="Saif S."/>
            <person name="Shea T."/>
            <person name="Shenoy N."/>
            <person name="Sisk P."/>
            <person name="Stolte C."/>
            <person name="Sykes S."/>
            <person name="Walk T."/>
            <person name="White J."/>
            <person name="Yandava C."/>
            <person name="Haas B."/>
            <person name="Nusbaum C."/>
            <person name="Birren B."/>
        </authorList>
    </citation>
    <scope>NUCLEOTIDE SEQUENCE [LARGE SCALE GENOMIC DNA]</scope>
    <source>
        <strain evidence="4">R3-111a-1</strain>
    </source>
</reference>
<dbReference type="RefSeq" id="XP_009220680.1">
    <property type="nucleotide sequence ID" value="XM_009222416.1"/>
</dbReference>
<dbReference type="GeneID" id="20345078"/>
<feature type="compositionally biased region" description="Polar residues" evidence="1">
    <location>
        <begin position="81"/>
        <end position="94"/>
    </location>
</feature>
<proteinExistence type="predicted"/>
<organism evidence="2">
    <name type="scientific">Gaeumannomyces tritici (strain R3-111a-1)</name>
    <name type="common">Wheat and barley take-all root rot fungus</name>
    <name type="synonym">Gaeumannomyces graminis var. tritici</name>
    <dbReference type="NCBI Taxonomy" id="644352"/>
    <lineage>
        <taxon>Eukaryota</taxon>
        <taxon>Fungi</taxon>
        <taxon>Dikarya</taxon>
        <taxon>Ascomycota</taxon>
        <taxon>Pezizomycotina</taxon>
        <taxon>Sordariomycetes</taxon>
        <taxon>Sordariomycetidae</taxon>
        <taxon>Magnaporthales</taxon>
        <taxon>Magnaporthaceae</taxon>
        <taxon>Gaeumannomyces</taxon>
    </lineage>
</organism>
<gene>
    <name evidence="3" type="primary">20345078</name>
    <name evidence="2" type="ORF">GGTG_04620</name>
</gene>
<dbReference type="HOGENOM" id="CLU_2386279_0_0_1"/>
<accession>J3NTM0</accession>
<dbReference type="AlphaFoldDB" id="J3NTM0"/>
<dbReference type="EnsemblFungi" id="EJT79535">
    <property type="protein sequence ID" value="EJT79535"/>
    <property type="gene ID" value="GGTG_04620"/>
</dbReference>
<evidence type="ECO:0000313" key="3">
    <source>
        <dbReference type="EnsemblFungi" id="EJT79535"/>
    </source>
</evidence>
<reference evidence="2" key="2">
    <citation type="submission" date="2010-07" db="EMBL/GenBank/DDBJ databases">
        <authorList>
            <consortium name="The Broad Institute Genome Sequencing Platform"/>
            <consortium name="Broad Institute Genome Sequencing Center for Infectious Disease"/>
            <person name="Ma L.-J."/>
            <person name="Dead R."/>
            <person name="Young S."/>
            <person name="Zeng Q."/>
            <person name="Koehrsen M."/>
            <person name="Alvarado L."/>
            <person name="Berlin A."/>
            <person name="Chapman S.B."/>
            <person name="Chen Z."/>
            <person name="Freedman E."/>
            <person name="Gellesch M."/>
            <person name="Goldberg J."/>
            <person name="Griggs A."/>
            <person name="Gujja S."/>
            <person name="Heilman E.R."/>
            <person name="Heiman D."/>
            <person name="Hepburn T."/>
            <person name="Howarth C."/>
            <person name="Jen D."/>
            <person name="Larson L."/>
            <person name="Mehta T."/>
            <person name="Neiman D."/>
            <person name="Pearson M."/>
            <person name="Roberts A."/>
            <person name="Saif S."/>
            <person name="Shea T."/>
            <person name="Shenoy N."/>
            <person name="Sisk P."/>
            <person name="Stolte C."/>
            <person name="Sykes S."/>
            <person name="Walk T."/>
            <person name="White J."/>
            <person name="Yandava C."/>
            <person name="Haas B."/>
            <person name="Nusbaum C."/>
            <person name="Birren B."/>
        </authorList>
    </citation>
    <scope>NUCLEOTIDE SEQUENCE</scope>
    <source>
        <strain evidence="2">R3-111a-1</strain>
    </source>
</reference>
<evidence type="ECO:0000256" key="1">
    <source>
        <dbReference type="SAM" id="MobiDB-lite"/>
    </source>
</evidence>
<dbReference type="VEuPathDB" id="FungiDB:GGTG_04620"/>
<reference evidence="3" key="5">
    <citation type="submission" date="2018-04" db="UniProtKB">
        <authorList>
            <consortium name="EnsemblFungi"/>
        </authorList>
    </citation>
    <scope>IDENTIFICATION</scope>
    <source>
        <strain evidence="3">R3-111a-1</strain>
    </source>
</reference>
<sequence length="94" mass="10041">MSPLVTGVSLDNDGLRVRVRPSSPASGPAIQAGPHSAAQLPHGMTMSQRQLHEDAAARPNRPRLTTRRLERGNDDKAARSPQPSILSTALTEPD</sequence>
<dbReference type="EMBL" id="GL385396">
    <property type="protein sequence ID" value="EJT79535.1"/>
    <property type="molecule type" value="Genomic_DNA"/>
</dbReference>
<feature type="compositionally biased region" description="Basic and acidic residues" evidence="1">
    <location>
        <begin position="67"/>
        <end position="78"/>
    </location>
</feature>
<feature type="region of interest" description="Disordered" evidence="1">
    <location>
        <begin position="1"/>
        <end position="94"/>
    </location>
</feature>
<dbReference type="Proteomes" id="UP000006039">
    <property type="component" value="Unassembled WGS sequence"/>
</dbReference>